<dbReference type="STRING" id="1071382.H2ANH1"/>
<dbReference type="GO" id="GO:0044778">
    <property type="term" value="P:meiotic DNA integrity checkpoint signaling"/>
    <property type="evidence" value="ECO:0007669"/>
    <property type="project" value="TreeGrafter"/>
</dbReference>
<evidence type="ECO:0000256" key="2">
    <source>
        <dbReference type="ARBA" id="ARBA00023242"/>
    </source>
</evidence>
<dbReference type="GO" id="GO:0031573">
    <property type="term" value="P:mitotic intra-S DNA damage checkpoint signaling"/>
    <property type="evidence" value="ECO:0007669"/>
    <property type="project" value="TreeGrafter"/>
</dbReference>
<keyword evidence="2" id="KW-0539">Nucleus</keyword>
<evidence type="ECO:0000256" key="3">
    <source>
        <dbReference type="SAM" id="MobiDB-lite"/>
    </source>
</evidence>
<feature type="region of interest" description="Disordered" evidence="3">
    <location>
        <begin position="349"/>
        <end position="373"/>
    </location>
</feature>
<dbReference type="eggNOG" id="ENOG502RA7D">
    <property type="taxonomic scope" value="Eukaryota"/>
</dbReference>
<dbReference type="GO" id="GO:0035861">
    <property type="term" value="C:site of double-strand break"/>
    <property type="evidence" value="ECO:0007669"/>
    <property type="project" value="TreeGrafter"/>
</dbReference>
<dbReference type="GO" id="GO:0003677">
    <property type="term" value="F:DNA binding"/>
    <property type="evidence" value="ECO:0007669"/>
    <property type="project" value="EnsemblFungi"/>
</dbReference>
<dbReference type="HOGENOM" id="CLU_597417_0_0_1"/>
<dbReference type="GeneID" id="13886049"/>
<dbReference type="GO" id="GO:0030896">
    <property type="term" value="C:checkpoint clamp complex"/>
    <property type="evidence" value="ECO:0007669"/>
    <property type="project" value="EnsemblFungi"/>
</dbReference>
<accession>H2ANH1</accession>
<organism evidence="4 5">
    <name type="scientific">Kazachstania africana (strain ATCC 22294 / BCRC 22015 / CBS 2517 / CECT 1963 / NBRC 1671 / NRRL Y-8276)</name>
    <name type="common">Yeast</name>
    <name type="synonym">Kluyveromyces africanus</name>
    <dbReference type="NCBI Taxonomy" id="1071382"/>
    <lineage>
        <taxon>Eukaryota</taxon>
        <taxon>Fungi</taxon>
        <taxon>Dikarya</taxon>
        <taxon>Ascomycota</taxon>
        <taxon>Saccharomycotina</taxon>
        <taxon>Saccharomycetes</taxon>
        <taxon>Saccharomycetales</taxon>
        <taxon>Saccharomycetaceae</taxon>
        <taxon>Kazachstania</taxon>
    </lineage>
</organism>
<protein>
    <recommendedName>
        <fullName evidence="6">Checkpoint protein</fullName>
    </recommendedName>
</protein>
<reference evidence="4 5" key="1">
    <citation type="journal article" date="2011" name="Proc. Natl. Acad. Sci. U.S.A.">
        <title>Evolutionary erosion of yeast sex chromosomes by mating-type switching accidents.</title>
        <authorList>
            <person name="Gordon J.L."/>
            <person name="Armisen D."/>
            <person name="Proux-Wera E."/>
            <person name="Oheigeartaigh S.S."/>
            <person name="Byrne K.P."/>
            <person name="Wolfe K.H."/>
        </authorList>
    </citation>
    <scope>NUCLEOTIDE SEQUENCE [LARGE SCALE GENOMIC DNA]</scope>
    <source>
        <strain evidence="5">ATCC 22294 / BCRC 22015 / CBS 2517 / CECT 1963 / NBRC 1671 / NRRL Y-8276</strain>
    </source>
</reference>
<dbReference type="PANTHER" id="PTHR12900">
    <property type="entry name" value="MITOTIC AND DNA DAMAGE CHECKPOINT PROTEIN HUS1"/>
    <property type="match status" value="1"/>
</dbReference>
<dbReference type="AlphaFoldDB" id="H2ANH1"/>
<dbReference type="GO" id="GO:0000722">
    <property type="term" value="P:telomere maintenance via recombination"/>
    <property type="evidence" value="ECO:0007669"/>
    <property type="project" value="EnsemblFungi"/>
</dbReference>
<proteinExistence type="predicted"/>
<dbReference type="GO" id="GO:0000781">
    <property type="term" value="C:chromosome, telomeric region"/>
    <property type="evidence" value="ECO:0007669"/>
    <property type="project" value="GOC"/>
</dbReference>
<dbReference type="GO" id="GO:0031509">
    <property type="term" value="P:subtelomeric heterochromatin formation"/>
    <property type="evidence" value="ECO:0007669"/>
    <property type="project" value="EnsemblFungi"/>
</dbReference>
<evidence type="ECO:0008006" key="6">
    <source>
        <dbReference type="Google" id="ProtNLM"/>
    </source>
</evidence>
<dbReference type="GO" id="GO:0000724">
    <property type="term" value="P:double-strand break repair via homologous recombination"/>
    <property type="evidence" value="ECO:0007669"/>
    <property type="project" value="TreeGrafter"/>
</dbReference>
<dbReference type="Gene3D" id="3.70.10.10">
    <property type="match status" value="1"/>
</dbReference>
<gene>
    <name evidence="4" type="primary">KAFR0A04850</name>
    <name evidence="4" type="ORF">KAFR_0A04850</name>
</gene>
<dbReference type="GO" id="GO:0033314">
    <property type="term" value="P:mitotic DNA replication checkpoint signaling"/>
    <property type="evidence" value="ECO:0007669"/>
    <property type="project" value="TreeGrafter"/>
</dbReference>
<keyword evidence="5" id="KW-1185">Reference proteome</keyword>
<dbReference type="InterPro" id="IPR007150">
    <property type="entry name" value="HUS1/Mec3"/>
</dbReference>
<evidence type="ECO:0000313" key="4">
    <source>
        <dbReference type="EMBL" id="CCF55921.1"/>
    </source>
</evidence>
<dbReference type="Proteomes" id="UP000005220">
    <property type="component" value="Chromosome 1"/>
</dbReference>
<comment type="subcellular location">
    <subcellularLocation>
        <location evidence="1">Nucleus</location>
    </subcellularLocation>
</comment>
<dbReference type="PANTHER" id="PTHR12900:SF0">
    <property type="entry name" value="CHECKPOINT PROTEIN"/>
    <property type="match status" value="1"/>
</dbReference>
<dbReference type="Pfam" id="PF04005">
    <property type="entry name" value="Hus1"/>
    <property type="match status" value="1"/>
</dbReference>
<dbReference type="GO" id="GO:0006289">
    <property type="term" value="P:nucleotide-excision repair"/>
    <property type="evidence" value="ECO:0007669"/>
    <property type="project" value="TreeGrafter"/>
</dbReference>
<dbReference type="EMBL" id="HE650821">
    <property type="protein sequence ID" value="CCF55921.1"/>
    <property type="molecule type" value="Genomic_DNA"/>
</dbReference>
<dbReference type="InParanoid" id="H2ANH1"/>
<dbReference type="KEGG" id="kaf:KAFR_0A04850"/>
<dbReference type="OrthoDB" id="419537at2759"/>
<dbReference type="RefSeq" id="XP_003955056.1">
    <property type="nucleotide sequence ID" value="XM_003955007.1"/>
</dbReference>
<name>H2ANH1_KAZAF</name>
<evidence type="ECO:0000256" key="1">
    <source>
        <dbReference type="ARBA" id="ARBA00004123"/>
    </source>
</evidence>
<evidence type="ECO:0000313" key="5">
    <source>
        <dbReference type="Proteomes" id="UP000005220"/>
    </source>
</evidence>
<sequence>MKLKLIINALEAPDDYKLLRTTISTVASLRKTAILRFTEEKLVIISSPQIAANASNNNAVLTGDSGQLWCSIPRDVFSFYQVVSTREQNTITLEYSCDSFLSVLKRYDRAMNQGSISDMSIKLQAMPEWNPPNESATSNGTARPKQGFVCALGISFEEIVHTNNAAVGNEPNDIDDGLGMIAKSTVMGNNRLILHSFKIPVKLLVRSQDARIKEPTINSEQLIMFKLPPTSSELGGSFHNFMKRIERYSNLHDIKLSAIKKNQRNINDADAIKFKMIVDELDWYLEICWNGPLDPIFPHDPESEKLNQGETAQNSHPIYAEHDTFESAPSEPLPSRSYAEEEYYPSRIEDSETSCTTNNSTMREESATENGRGAQLADVSTMVELAEQESSSTYEVKIRSKDWKVCSKLYVAFQEVSLLVSHNDSCVFHCSLDRGSIDDSNGDEIDREKGHIIYYIARSKAL</sequence>
<dbReference type="FunCoup" id="H2ANH1">
    <property type="interactions" value="256"/>
</dbReference>